<sequence>MLPRMSDPVGTFWRSSGEDLLPTAITLVVALPTLVMAVVAAAELALLLLLVPVLALTRVLLGRHWIVEVTTDLRAVWETEVGTWPQTRQAITSMASGLEQGIYPWDEQPGRPLTDLDRTTRAGQHRE</sequence>
<evidence type="ECO:0000313" key="4">
    <source>
        <dbReference type="Proteomes" id="UP000253790"/>
    </source>
</evidence>
<feature type="region of interest" description="Disordered" evidence="1">
    <location>
        <begin position="103"/>
        <end position="127"/>
    </location>
</feature>
<feature type="transmembrane region" description="Helical" evidence="2">
    <location>
        <begin position="20"/>
        <end position="53"/>
    </location>
</feature>
<keyword evidence="2" id="KW-0812">Transmembrane</keyword>
<accession>A0A345NM07</accession>
<name>A0A345NM07_9MICO</name>
<dbReference type="KEGG" id="orn:DV701_07915"/>
<proteinExistence type="predicted"/>
<evidence type="ECO:0000256" key="1">
    <source>
        <dbReference type="SAM" id="MobiDB-lite"/>
    </source>
</evidence>
<dbReference type="Proteomes" id="UP000253790">
    <property type="component" value="Chromosome"/>
</dbReference>
<feature type="compositionally biased region" description="Basic and acidic residues" evidence="1">
    <location>
        <begin position="114"/>
        <end position="127"/>
    </location>
</feature>
<keyword evidence="4" id="KW-1185">Reference proteome</keyword>
<reference evidence="3 4" key="1">
    <citation type="submission" date="2018-07" db="EMBL/GenBank/DDBJ databases">
        <title>Complete genome sequencing of Ornithinimicrobium sp. AMA3305.</title>
        <authorList>
            <person name="Bae J.-W."/>
        </authorList>
    </citation>
    <scope>NUCLEOTIDE SEQUENCE [LARGE SCALE GENOMIC DNA]</scope>
    <source>
        <strain evidence="3 4">AMA3305</strain>
    </source>
</reference>
<keyword evidence="2" id="KW-0472">Membrane</keyword>
<dbReference type="EMBL" id="CP031229">
    <property type="protein sequence ID" value="AXH96065.1"/>
    <property type="molecule type" value="Genomic_DNA"/>
</dbReference>
<dbReference type="AlphaFoldDB" id="A0A345NM07"/>
<protein>
    <submittedName>
        <fullName evidence="3">Uncharacterized protein</fullName>
    </submittedName>
</protein>
<evidence type="ECO:0000256" key="2">
    <source>
        <dbReference type="SAM" id="Phobius"/>
    </source>
</evidence>
<keyword evidence="2" id="KW-1133">Transmembrane helix</keyword>
<evidence type="ECO:0000313" key="3">
    <source>
        <dbReference type="EMBL" id="AXH96065.1"/>
    </source>
</evidence>
<gene>
    <name evidence="3" type="ORF">DV701_07915</name>
</gene>
<organism evidence="3 4">
    <name type="scientific">Ornithinimicrobium avium</name>
    <dbReference type="NCBI Taxonomy" id="2283195"/>
    <lineage>
        <taxon>Bacteria</taxon>
        <taxon>Bacillati</taxon>
        <taxon>Actinomycetota</taxon>
        <taxon>Actinomycetes</taxon>
        <taxon>Micrococcales</taxon>
        <taxon>Ornithinimicrobiaceae</taxon>
        <taxon>Ornithinimicrobium</taxon>
    </lineage>
</organism>